<dbReference type="EMBL" id="JACOQI010000010">
    <property type="protein sequence ID" value="MBC5770911.1"/>
    <property type="molecule type" value="Genomic_DNA"/>
</dbReference>
<gene>
    <name evidence="2" type="ORF">H8Z83_11370</name>
</gene>
<evidence type="ECO:0000313" key="3">
    <source>
        <dbReference type="Proteomes" id="UP000620327"/>
    </source>
</evidence>
<evidence type="ECO:0000313" key="2">
    <source>
        <dbReference type="EMBL" id="MBC5770911.1"/>
    </source>
</evidence>
<keyword evidence="3" id="KW-1185">Reference proteome</keyword>
<dbReference type="Pfam" id="PF00198">
    <property type="entry name" value="2-oxoacid_dh"/>
    <property type="match status" value="2"/>
</dbReference>
<comment type="caution">
    <text evidence="2">The sequence shown here is derived from an EMBL/GenBank/DDBJ whole genome shotgun (WGS) entry which is preliminary data.</text>
</comment>
<dbReference type="InterPro" id="IPR001078">
    <property type="entry name" value="2-oxoacid_DH_actylTfrase"/>
</dbReference>
<dbReference type="GO" id="GO:0016746">
    <property type="term" value="F:acyltransferase activity"/>
    <property type="evidence" value="ECO:0007669"/>
    <property type="project" value="InterPro"/>
</dbReference>
<protein>
    <submittedName>
        <fullName evidence="2">2-oxo acid dehydrogenase subunit E2</fullName>
    </submittedName>
</protein>
<feature type="domain" description="2-oxoacid dehydrogenase acyltransferase catalytic" evidence="1">
    <location>
        <begin position="188"/>
        <end position="280"/>
    </location>
</feature>
<dbReference type="SUPFAM" id="SSF52777">
    <property type="entry name" value="CoA-dependent acyltransferases"/>
    <property type="match status" value="1"/>
</dbReference>
<reference evidence="2" key="1">
    <citation type="submission" date="2020-08" db="EMBL/GenBank/DDBJ databases">
        <title>Genome public.</title>
        <authorList>
            <person name="Liu C."/>
            <person name="Sun Q."/>
        </authorList>
    </citation>
    <scope>NUCLEOTIDE SEQUENCE</scope>
    <source>
        <strain evidence="2">BX15</strain>
    </source>
</reference>
<proteinExistence type="predicted"/>
<accession>A0A923MJ38</accession>
<dbReference type="AlphaFoldDB" id="A0A923MJ38"/>
<dbReference type="RefSeq" id="WP_187015136.1">
    <property type="nucleotide sequence ID" value="NZ_JACOQI010000010.1"/>
</dbReference>
<dbReference type="Proteomes" id="UP000620327">
    <property type="component" value="Unassembled WGS sequence"/>
</dbReference>
<sequence>MEKRTKRWGDRPDAYWIRDLDGLHAIMPHLMNKRTDAEVYVNMEFDVTEALRYIEEKNRGEDEYKTTLFHCILMAVAKTVYLRPDLNRYISGRRYYQRHEITLGFVAKKRFEDHSEEKLVVATAPEDWTLTAVTRQVVGKVHKARTEKSGGANGAMDILKIMPRWFLMLFFWGLKTLDFYGKVPAVLKEDDPNFASVFLTNLGSIQCPSVYHHLNNYGTNSIMIAIGTMHKVEKIAADGTRQVRDVVELGITLDERVADGFYFGRSLKIVQHLMSHPELLDRPLKEAIDLDC</sequence>
<feature type="domain" description="2-oxoacid dehydrogenase acyltransferase catalytic" evidence="1">
    <location>
        <begin position="29"/>
        <end position="106"/>
    </location>
</feature>
<dbReference type="Gene3D" id="3.30.559.10">
    <property type="entry name" value="Chloramphenicol acetyltransferase-like domain"/>
    <property type="match status" value="1"/>
</dbReference>
<organism evidence="2 3">
    <name type="scientific">Dysosmobacter segnis</name>
    <dbReference type="NCBI Taxonomy" id="2763042"/>
    <lineage>
        <taxon>Bacteria</taxon>
        <taxon>Bacillati</taxon>
        <taxon>Bacillota</taxon>
        <taxon>Clostridia</taxon>
        <taxon>Eubacteriales</taxon>
        <taxon>Oscillospiraceae</taxon>
        <taxon>Dysosmobacter</taxon>
    </lineage>
</organism>
<name>A0A923MJ38_9FIRM</name>
<dbReference type="InterPro" id="IPR023213">
    <property type="entry name" value="CAT-like_dom_sf"/>
</dbReference>
<evidence type="ECO:0000259" key="1">
    <source>
        <dbReference type="Pfam" id="PF00198"/>
    </source>
</evidence>